<proteinExistence type="predicted"/>
<organism evidence="2 3">
    <name type="scientific">Podospora appendiculata</name>
    <dbReference type="NCBI Taxonomy" id="314037"/>
    <lineage>
        <taxon>Eukaryota</taxon>
        <taxon>Fungi</taxon>
        <taxon>Dikarya</taxon>
        <taxon>Ascomycota</taxon>
        <taxon>Pezizomycotina</taxon>
        <taxon>Sordariomycetes</taxon>
        <taxon>Sordariomycetidae</taxon>
        <taxon>Sordariales</taxon>
        <taxon>Podosporaceae</taxon>
        <taxon>Podospora</taxon>
    </lineage>
</organism>
<dbReference type="InterPro" id="IPR011009">
    <property type="entry name" value="Kinase-like_dom_sf"/>
</dbReference>
<dbReference type="Gene3D" id="1.10.510.10">
    <property type="entry name" value="Transferase(Phosphotransferase) domain 1"/>
    <property type="match status" value="1"/>
</dbReference>
<dbReference type="SMART" id="SM00220">
    <property type="entry name" value="S_TKc"/>
    <property type="match status" value="1"/>
</dbReference>
<evidence type="ECO:0000313" key="2">
    <source>
        <dbReference type="EMBL" id="KAK3689904.1"/>
    </source>
</evidence>
<feature type="domain" description="Protein kinase" evidence="1">
    <location>
        <begin position="189"/>
        <end position="524"/>
    </location>
</feature>
<evidence type="ECO:0000313" key="3">
    <source>
        <dbReference type="Proteomes" id="UP001270362"/>
    </source>
</evidence>
<dbReference type="AlphaFoldDB" id="A0AAE0XC36"/>
<gene>
    <name evidence="2" type="ORF">B0T22DRAFT_181679</name>
</gene>
<dbReference type="Proteomes" id="UP001270362">
    <property type="component" value="Unassembled WGS sequence"/>
</dbReference>
<reference evidence="2" key="2">
    <citation type="submission" date="2023-06" db="EMBL/GenBank/DDBJ databases">
        <authorList>
            <consortium name="Lawrence Berkeley National Laboratory"/>
            <person name="Haridas S."/>
            <person name="Hensen N."/>
            <person name="Bonometti L."/>
            <person name="Westerberg I."/>
            <person name="Brannstrom I.O."/>
            <person name="Guillou S."/>
            <person name="Cros-Aarteil S."/>
            <person name="Calhoun S."/>
            <person name="Kuo A."/>
            <person name="Mondo S."/>
            <person name="Pangilinan J."/>
            <person name="Riley R."/>
            <person name="Labutti K."/>
            <person name="Andreopoulos B."/>
            <person name="Lipzen A."/>
            <person name="Chen C."/>
            <person name="Yanf M."/>
            <person name="Daum C."/>
            <person name="Ng V."/>
            <person name="Clum A."/>
            <person name="Steindorff A."/>
            <person name="Ohm R."/>
            <person name="Martin F."/>
            <person name="Silar P."/>
            <person name="Natvig D."/>
            <person name="Lalanne C."/>
            <person name="Gautier V."/>
            <person name="Ament-Velasquez S.L."/>
            <person name="Kruys A."/>
            <person name="Hutchinson M.I."/>
            <person name="Powell A.J."/>
            <person name="Barry K."/>
            <person name="Miller A.N."/>
            <person name="Grigoriev I.V."/>
            <person name="Debuchy R."/>
            <person name="Gladieux P."/>
            <person name="Thoren M.H."/>
            <person name="Johannesson H."/>
        </authorList>
    </citation>
    <scope>NUCLEOTIDE SEQUENCE</scope>
    <source>
        <strain evidence="2">CBS 314.62</strain>
    </source>
</reference>
<accession>A0AAE0XC36</accession>
<keyword evidence="2" id="KW-0808">Transferase</keyword>
<dbReference type="PANTHER" id="PTHR24359:SF1">
    <property type="entry name" value="INHIBITOR OF NUCLEAR FACTOR KAPPA-B KINASE EPSILON SUBUNIT HOMOLOG 1-RELATED"/>
    <property type="match status" value="1"/>
</dbReference>
<dbReference type="SUPFAM" id="SSF56112">
    <property type="entry name" value="Protein kinase-like (PK-like)"/>
    <property type="match status" value="1"/>
</dbReference>
<dbReference type="InterPro" id="IPR000719">
    <property type="entry name" value="Prot_kinase_dom"/>
</dbReference>
<dbReference type="GO" id="GO:0005524">
    <property type="term" value="F:ATP binding"/>
    <property type="evidence" value="ECO:0007669"/>
    <property type="project" value="InterPro"/>
</dbReference>
<sequence>MRAASEDLYHDTDSKVSDHGKTIIPHALLVQVFSKKNIARFFELNRLKSSEYPIGETVRRICGNGEPDQLGSFARIFALLLLCGKHEYIFDFFENGFDDTVFPFRVTAATKWSRSVCPRTREEGPITGWEDMTCEHFVTSQWRVNLPLFELGPNGMALHQDFEQEQIMPWYDCHLRNDSSSSTGGSGPATADSLAPGGGYSEVSKVIMHDGHHRFGAYSKTHPSSRSPAAFAVKKLKTLKSEDFDQEVKMLRNLGGKVPHTVKLLATFRHGRTFCLVFPWAECDLLEYWFRLPGPPPVDAVLARWVSEQCLGLVKALSWMHDPKGAVLDPKNHEPLFGRHGDIKPENILWFLDSAGPSHLDEGQLVISDFGLSALNHKDTRTGIDNKNIMNTRAYAPPESILPDDGISRAIDIWALGCVYLEFVTWLLGGHNLVAVFREARNSLFLSTKVKNDTFWELQHVEDSSGVRQPVRVVKPSVTNWIQTLHDKPRATSFVKEFLGVIQNSMLMIEKEQRKTSEELIPLFQSLNDKCNAANGAEYCTKPASLSSPRFIEPQFPVVRHLSDQVQEMVNKSETPLPRYTGAAVGGLLAPPSLLQLRI</sequence>
<dbReference type="CDD" id="cd00180">
    <property type="entry name" value="PKc"/>
    <property type="match status" value="1"/>
</dbReference>
<dbReference type="EMBL" id="JAULSO010000002">
    <property type="protein sequence ID" value="KAK3689904.1"/>
    <property type="molecule type" value="Genomic_DNA"/>
</dbReference>
<name>A0AAE0XC36_9PEZI</name>
<evidence type="ECO:0000259" key="1">
    <source>
        <dbReference type="PROSITE" id="PS50011"/>
    </source>
</evidence>
<dbReference type="GO" id="GO:0004674">
    <property type="term" value="F:protein serine/threonine kinase activity"/>
    <property type="evidence" value="ECO:0007669"/>
    <property type="project" value="TreeGrafter"/>
</dbReference>
<comment type="caution">
    <text evidence="2">The sequence shown here is derived from an EMBL/GenBank/DDBJ whole genome shotgun (WGS) entry which is preliminary data.</text>
</comment>
<dbReference type="PANTHER" id="PTHR24359">
    <property type="entry name" value="SERINE/THREONINE-PROTEIN KINASE SBK1"/>
    <property type="match status" value="1"/>
</dbReference>
<reference evidence="2" key="1">
    <citation type="journal article" date="2023" name="Mol. Phylogenet. Evol.">
        <title>Genome-scale phylogeny and comparative genomics of the fungal order Sordariales.</title>
        <authorList>
            <person name="Hensen N."/>
            <person name="Bonometti L."/>
            <person name="Westerberg I."/>
            <person name="Brannstrom I.O."/>
            <person name="Guillou S."/>
            <person name="Cros-Aarteil S."/>
            <person name="Calhoun S."/>
            <person name="Haridas S."/>
            <person name="Kuo A."/>
            <person name="Mondo S."/>
            <person name="Pangilinan J."/>
            <person name="Riley R."/>
            <person name="LaButti K."/>
            <person name="Andreopoulos B."/>
            <person name="Lipzen A."/>
            <person name="Chen C."/>
            <person name="Yan M."/>
            <person name="Daum C."/>
            <person name="Ng V."/>
            <person name="Clum A."/>
            <person name="Steindorff A."/>
            <person name="Ohm R.A."/>
            <person name="Martin F."/>
            <person name="Silar P."/>
            <person name="Natvig D.O."/>
            <person name="Lalanne C."/>
            <person name="Gautier V."/>
            <person name="Ament-Velasquez S.L."/>
            <person name="Kruys A."/>
            <person name="Hutchinson M.I."/>
            <person name="Powell A.J."/>
            <person name="Barry K."/>
            <person name="Miller A.N."/>
            <person name="Grigoriev I.V."/>
            <person name="Debuchy R."/>
            <person name="Gladieux P."/>
            <person name="Hiltunen Thoren M."/>
            <person name="Johannesson H."/>
        </authorList>
    </citation>
    <scope>NUCLEOTIDE SEQUENCE</scope>
    <source>
        <strain evidence="2">CBS 314.62</strain>
    </source>
</reference>
<dbReference type="PROSITE" id="PS50011">
    <property type="entry name" value="PROTEIN_KINASE_DOM"/>
    <property type="match status" value="1"/>
</dbReference>
<dbReference type="Pfam" id="PF00069">
    <property type="entry name" value="Pkinase"/>
    <property type="match status" value="1"/>
</dbReference>
<keyword evidence="2" id="KW-0418">Kinase</keyword>
<protein>
    <submittedName>
        <fullName evidence="2">Kinase-like domain-containing protein</fullName>
    </submittedName>
</protein>
<keyword evidence="3" id="KW-1185">Reference proteome</keyword>